<dbReference type="GO" id="GO:1990854">
    <property type="term" value="P:vacuole-ER tethering"/>
    <property type="evidence" value="ECO:0007669"/>
    <property type="project" value="EnsemblFungi"/>
</dbReference>
<feature type="domain" description="PXA" evidence="6">
    <location>
        <begin position="85"/>
        <end position="276"/>
    </location>
</feature>
<dbReference type="SUPFAM" id="SSF64268">
    <property type="entry name" value="PX domain"/>
    <property type="match status" value="1"/>
</dbReference>
<dbReference type="PANTHER" id="PTHR22775">
    <property type="entry name" value="SORTING NEXIN"/>
    <property type="match status" value="1"/>
</dbReference>
<dbReference type="Gene3D" id="3.30.1520.10">
    <property type="entry name" value="Phox-like domain"/>
    <property type="match status" value="1"/>
</dbReference>
<keyword evidence="3" id="KW-1133">Transmembrane helix</keyword>
<evidence type="ECO:0000313" key="8">
    <source>
        <dbReference type="Proteomes" id="UP000000689"/>
    </source>
</evidence>
<dbReference type="Pfam" id="PF08628">
    <property type="entry name" value="Nexin_C"/>
    <property type="match status" value="1"/>
</dbReference>
<dbReference type="HOGENOM" id="CLU_002131_1_0_1"/>
<feature type="transmembrane region" description="Helical" evidence="3">
    <location>
        <begin position="12"/>
        <end position="45"/>
    </location>
</feature>
<keyword evidence="8" id="KW-1185">Reference proteome</keyword>
<accession>G0WAT5</accession>
<dbReference type="GO" id="GO:0000001">
    <property type="term" value="P:mitochondrion inheritance"/>
    <property type="evidence" value="ECO:0007669"/>
    <property type="project" value="EnsemblFungi"/>
</dbReference>
<keyword evidence="2" id="KW-0175">Coiled coil</keyword>
<dbReference type="RefSeq" id="XP_003670098.1">
    <property type="nucleotide sequence ID" value="XM_003670050.1"/>
</dbReference>
<dbReference type="PANTHER" id="PTHR22775:SF3">
    <property type="entry name" value="SORTING NEXIN-13"/>
    <property type="match status" value="1"/>
</dbReference>
<dbReference type="InterPro" id="IPR003114">
    <property type="entry name" value="Phox_assoc"/>
</dbReference>
<dbReference type="EMBL" id="HE580271">
    <property type="protein sequence ID" value="CCD24855.1"/>
    <property type="molecule type" value="Genomic_DNA"/>
</dbReference>
<keyword evidence="3" id="KW-0472">Membrane</keyword>
<dbReference type="Proteomes" id="UP000000689">
    <property type="component" value="Chromosome 5"/>
</dbReference>
<proteinExistence type="inferred from homology"/>
<reference evidence="7 8" key="1">
    <citation type="journal article" date="2011" name="Proc. Natl. Acad. Sci. U.S.A.">
        <title>Evolutionary erosion of yeast sex chromosomes by mating-type switching accidents.</title>
        <authorList>
            <person name="Gordon J.L."/>
            <person name="Armisen D."/>
            <person name="Proux-Wera E."/>
            <person name="Oheigeartaigh S.S."/>
            <person name="Byrne K.P."/>
            <person name="Wolfe K.H."/>
        </authorList>
    </citation>
    <scope>NUCLEOTIDE SEQUENCE [LARGE SCALE GENOMIC DNA]</scope>
    <source>
        <strain evidence="8">ATCC 10597 / BCRC 20456 / CBS 421 / NBRC 0211 / NRRL Y-12639</strain>
    </source>
</reference>
<dbReference type="GO" id="GO:0032266">
    <property type="term" value="F:phosphatidylinositol-3-phosphate binding"/>
    <property type="evidence" value="ECO:0007669"/>
    <property type="project" value="EnsemblFungi"/>
</dbReference>
<dbReference type="KEGG" id="ndi:NDAI_0E00390"/>
<feature type="coiled-coil region" evidence="2">
    <location>
        <begin position="710"/>
        <end position="760"/>
    </location>
</feature>
<dbReference type="Pfam" id="PF00787">
    <property type="entry name" value="PX"/>
    <property type="match status" value="1"/>
</dbReference>
<dbReference type="InterPro" id="IPR001683">
    <property type="entry name" value="PX_dom"/>
</dbReference>
<dbReference type="AlphaFoldDB" id="G0WAT5"/>
<dbReference type="GO" id="GO:0071561">
    <property type="term" value="C:nucleus-vacuole junction"/>
    <property type="evidence" value="ECO:0007669"/>
    <property type="project" value="EnsemblFungi"/>
</dbReference>
<comment type="similarity">
    <text evidence="1">Belongs to the sorting nexin family.</text>
</comment>
<name>G0WAT5_NAUDC</name>
<gene>
    <name evidence="7" type="primary">NDAI0E00390</name>
    <name evidence="7" type="ordered locus">NDAI_0E00390</name>
</gene>
<evidence type="ECO:0008006" key="9">
    <source>
        <dbReference type="Google" id="ProtNLM"/>
    </source>
</evidence>
<dbReference type="PROSITE" id="PS50195">
    <property type="entry name" value="PX"/>
    <property type="match status" value="1"/>
</dbReference>
<dbReference type="InterPro" id="IPR016137">
    <property type="entry name" value="RGS"/>
</dbReference>
<evidence type="ECO:0000259" key="4">
    <source>
        <dbReference type="PROSITE" id="PS50132"/>
    </source>
</evidence>
<dbReference type="OrthoDB" id="120967at2759"/>
<evidence type="ECO:0000259" key="5">
    <source>
        <dbReference type="PROSITE" id="PS50195"/>
    </source>
</evidence>
<feature type="domain" description="PX" evidence="5">
    <location>
        <begin position="782"/>
        <end position="907"/>
    </location>
</feature>
<evidence type="ECO:0000313" key="7">
    <source>
        <dbReference type="EMBL" id="CCD24855.1"/>
    </source>
</evidence>
<dbReference type="SMART" id="SM00312">
    <property type="entry name" value="PX"/>
    <property type="match status" value="1"/>
</dbReference>
<dbReference type="InterPro" id="IPR036871">
    <property type="entry name" value="PX_dom_sf"/>
</dbReference>
<organism evidence="7 8">
    <name type="scientific">Naumovozyma dairenensis (strain ATCC 10597 / BCRC 20456 / CBS 421 / NBRC 0211 / NRRL Y-12639)</name>
    <name type="common">Saccharomyces dairenensis</name>
    <dbReference type="NCBI Taxonomy" id="1071378"/>
    <lineage>
        <taxon>Eukaryota</taxon>
        <taxon>Fungi</taxon>
        <taxon>Dikarya</taxon>
        <taxon>Ascomycota</taxon>
        <taxon>Saccharomycotina</taxon>
        <taxon>Saccharomycetes</taxon>
        <taxon>Saccharomycetales</taxon>
        <taxon>Saccharomycetaceae</taxon>
        <taxon>Naumovozyma</taxon>
    </lineage>
</organism>
<dbReference type="GO" id="GO:0034727">
    <property type="term" value="P:piecemeal microautophagy of the nucleus"/>
    <property type="evidence" value="ECO:0007669"/>
    <property type="project" value="EnsemblFungi"/>
</dbReference>
<evidence type="ECO:0000256" key="1">
    <source>
        <dbReference type="ARBA" id="ARBA00010883"/>
    </source>
</evidence>
<dbReference type="InterPro" id="IPR013937">
    <property type="entry name" value="Sorting_nexin_C"/>
</dbReference>
<dbReference type="PROSITE" id="PS51207">
    <property type="entry name" value="PXA"/>
    <property type="match status" value="1"/>
</dbReference>
<dbReference type="GeneID" id="11498799"/>
<feature type="domain" description="RGS" evidence="4">
    <location>
        <begin position="426"/>
        <end position="567"/>
    </location>
</feature>
<evidence type="ECO:0000256" key="2">
    <source>
        <dbReference type="SAM" id="Coils"/>
    </source>
</evidence>
<dbReference type="eggNOG" id="KOG2101">
    <property type="taxonomic scope" value="Eukaryota"/>
</dbReference>
<sequence length="1170" mass="135464">MSTNGIITIHRYRHVLGIIVFLLIARHLFWILTFGVLPLIGFFLFTTLATTLPDINRPVEKHLKRAHTPETNSFSSINEPIFEKSSKISKELENIIDLILRDFINSWFTRIDPNEDSSFPKAIRCLLRLAVINLQKRVATEDTLENLILKLLPLFTKYVNTYCDARESILNDPTSQKALQNNFEFQLAVEFNKNYKLHKAIPLRSNELDNDIGKYLNGLSQQLLSEIIDENELKSPFVSILLREIMDSCIFNPLVSKFTDPDTWNLIMISIGEKKMKERTQVKQIRRILTKELQGHSTSNSPTNARVNLTNIKLDLKPSFTGEQFEMFLKELSSMNSITELRANKFILMTKLVELRKNIDNSQIDCKYKDRLLLSLKLVQSKLLHNDMINNREANKNDNIAKQLYTFLSDEENILDEFESFIRAISFDFVSSDKLCLNEFKKYLYTCPDKKGITLLKYWEIVESSKNPLEDVSSNEILLETTFVSSTEIRSIYSELFQDVDLQIMKTLDKGLVSNVLLFLSTSNNGDEQALVLARRSLLLLQKEAERVLQSEFFEKFKESKVFLQMISSNDFTKTDIYTKFFTSEKALDPMTPNTHTTNDTFDSVRILTNPDLNEALEKIVNAPSLEETDRIHGNEGHNGKAVKNTLKNEKSIFEAEIQTNRTESFNELELLNSEFNVENSEIVDNPEHGFNIRKLQKMKRKFSTISDKIAQLTISIEEIEKELELLNYLVLKAELTNNQNQLKLLRKSQKALLRELKNEELLQQQCLIKKDANALYRQTKVFIKSFYLEHRTNINNLGETAYYLIDIEHCYNGHTTTWETGRRYNEFFKLNEYLKKYYRSQVKFLQKNEMFPSKIPMSFKYHINPYLLYEERQHKLEMYLRALLNIPEICQDSVFRAFVIDKAMVDIYGMDQLNQSTNDNSTSNSSTHSIPTMKNLNTSSMSSIASNSSSGSQVALYDQVHSNPPADQNNQINVEDLEDGENYKNDEFHPFQNDPMIRHESKPIVKSICNLFISVFQLNRNNSNSNWLRGKAISTVLQQLLGSTIEKYIKINIEEIRSEEGIYEMLGLLKKSLWGVNGSITKRKTEPIRPIRTPGEKTRTRCDSQVVLQSLFIELCGKVVGLSNSRDAAIRVHGMLQNRYLSCSMILEMLDIFFLDVIIKENTTEAYHD</sequence>
<dbReference type="OMA" id="AMYVVEV"/>
<dbReference type="STRING" id="1071378.G0WAT5"/>
<evidence type="ECO:0000259" key="6">
    <source>
        <dbReference type="PROSITE" id="PS51207"/>
    </source>
</evidence>
<protein>
    <recommendedName>
        <fullName evidence="9">PXA domain-containing protein</fullName>
    </recommendedName>
</protein>
<keyword evidence="3" id="KW-0812">Transmembrane</keyword>
<dbReference type="PROSITE" id="PS50132">
    <property type="entry name" value="RGS"/>
    <property type="match status" value="1"/>
</dbReference>
<dbReference type="SMART" id="SM00313">
    <property type="entry name" value="PXA"/>
    <property type="match status" value="1"/>
</dbReference>
<evidence type="ECO:0000256" key="3">
    <source>
        <dbReference type="SAM" id="Phobius"/>
    </source>
</evidence>
<dbReference type="Pfam" id="PF02194">
    <property type="entry name" value="PXA"/>
    <property type="match status" value="1"/>
</dbReference>